<name>A0AAV4JHQ5_9GAST</name>
<organism evidence="1 2">
    <name type="scientific">Elysia marginata</name>
    <dbReference type="NCBI Taxonomy" id="1093978"/>
    <lineage>
        <taxon>Eukaryota</taxon>
        <taxon>Metazoa</taxon>
        <taxon>Spiralia</taxon>
        <taxon>Lophotrochozoa</taxon>
        <taxon>Mollusca</taxon>
        <taxon>Gastropoda</taxon>
        <taxon>Heterobranchia</taxon>
        <taxon>Euthyneura</taxon>
        <taxon>Panpulmonata</taxon>
        <taxon>Sacoglossa</taxon>
        <taxon>Placobranchoidea</taxon>
        <taxon>Plakobranchidae</taxon>
        <taxon>Elysia</taxon>
    </lineage>
</organism>
<evidence type="ECO:0000313" key="1">
    <source>
        <dbReference type="EMBL" id="GFS22219.1"/>
    </source>
</evidence>
<keyword evidence="2" id="KW-1185">Reference proteome</keyword>
<proteinExistence type="predicted"/>
<dbReference type="EMBL" id="BMAT01013890">
    <property type="protein sequence ID" value="GFS22219.1"/>
    <property type="molecule type" value="Genomic_DNA"/>
</dbReference>
<comment type="caution">
    <text evidence="1">The sequence shown here is derived from an EMBL/GenBank/DDBJ whole genome shotgun (WGS) entry which is preliminary data.</text>
</comment>
<sequence>MFIVVVNCQELNQILNPKSVFLTDRGASGNSPCVSIGPFGFKDGPSYDSVAKCRRFVLLDIQSLGNQLPRPTVFRNITTHMESH</sequence>
<dbReference type="Proteomes" id="UP000762676">
    <property type="component" value="Unassembled WGS sequence"/>
</dbReference>
<reference evidence="1 2" key="1">
    <citation type="journal article" date="2021" name="Elife">
        <title>Chloroplast acquisition without the gene transfer in kleptoplastic sea slugs, Plakobranchus ocellatus.</title>
        <authorList>
            <person name="Maeda T."/>
            <person name="Takahashi S."/>
            <person name="Yoshida T."/>
            <person name="Shimamura S."/>
            <person name="Takaki Y."/>
            <person name="Nagai Y."/>
            <person name="Toyoda A."/>
            <person name="Suzuki Y."/>
            <person name="Arimoto A."/>
            <person name="Ishii H."/>
            <person name="Satoh N."/>
            <person name="Nishiyama T."/>
            <person name="Hasebe M."/>
            <person name="Maruyama T."/>
            <person name="Minagawa J."/>
            <person name="Obokata J."/>
            <person name="Shigenobu S."/>
        </authorList>
    </citation>
    <scope>NUCLEOTIDE SEQUENCE [LARGE SCALE GENOMIC DNA]</scope>
</reference>
<gene>
    <name evidence="1" type="ORF">ElyMa_006945100</name>
</gene>
<evidence type="ECO:0000313" key="2">
    <source>
        <dbReference type="Proteomes" id="UP000762676"/>
    </source>
</evidence>
<accession>A0AAV4JHQ5</accession>
<protein>
    <submittedName>
        <fullName evidence="1">Uncharacterized protein</fullName>
    </submittedName>
</protein>
<dbReference type="AlphaFoldDB" id="A0AAV4JHQ5"/>